<dbReference type="Pfam" id="PF13641">
    <property type="entry name" value="Glyco_tranf_2_3"/>
    <property type="match status" value="1"/>
</dbReference>
<dbReference type="GO" id="GO:0016757">
    <property type="term" value="F:glycosyltransferase activity"/>
    <property type="evidence" value="ECO:0007669"/>
    <property type="project" value="UniProtKB-KW"/>
</dbReference>
<sequence>MSVDSHSLLTFFIILLSLIFSLQGIFTLVWMLYAWEDPDYVKQHKSPEEFTSQKFSFTALIPAKNEEKVIQDTIKAVNKISYPDELKETLVLCRIGDEGTIAKAQGAIREINKKNVRLILFNSYPINKPHALNNGLKEAKKEIVTVFDAEDQPHPDIYNIANTLLVREKVDVIQSGIQLINYRSHWFSALNVMEYFFWFKSGLHFFSKFGKVIPLGGNTVFIKRNWLEKIGGWDENCLTEDADIGFRLTKIGAKTRVIYDEKHTTQEETPVDIASFIKQRTRWNQGFLQIFLKNEWSKLPKTRQKITAVYVLLSHQIQTFFLLYIPFAIWFAFTQKMPIIVSLFSFVPFFLFLLQIVTFIVGFYEFTKAYKQKFTFWMLIKIIITFYPFQLLLMISSFRALYRVIFSQNAWDKTLHTNAHRGMVGVSIT</sequence>
<dbReference type="Proteomes" id="UP000176803">
    <property type="component" value="Unassembled WGS sequence"/>
</dbReference>
<organism evidence="8 9">
    <name type="scientific">Candidatus Roizmanbacteria bacterium RIFCSPHIGHO2_12_FULL_41_11</name>
    <dbReference type="NCBI Taxonomy" id="1802052"/>
    <lineage>
        <taxon>Bacteria</taxon>
        <taxon>Candidatus Roizmaniibacteriota</taxon>
    </lineage>
</organism>
<dbReference type="EMBL" id="MGAC01000054">
    <property type="protein sequence ID" value="OGK36763.1"/>
    <property type="molecule type" value="Genomic_DNA"/>
</dbReference>
<feature type="transmembrane region" description="Helical" evidence="7">
    <location>
        <begin position="339"/>
        <end position="364"/>
    </location>
</feature>
<evidence type="ECO:0000256" key="4">
    <source>
        <dbReference type="ARBA" id="ARBA00022692"/>
    </source>
</evidence>
<keyword evidence="6 7" id="KW-0472">Membrane</keyword>
<dbReference type="PANTHER" id="PTHR43867">
    <property type="entry name" value="CELLULOSE SYNTHASE CATALYTIC SUBUNIT A [UDP-FORMING]"/>
    <property type="match status" value="1"/>
</dbReference>
<gene>
    <name evidence="8" type="ORF">A3F03_03645</name>
</gene>
<accession>A0A1F7I060</accession>
<evidence type="ECO:0000256" key="2">
    <source>
        <dbReference type="ARBA" id="ARBA00022676"/>
    </source>
</evidence>
<evidence type="ECO:0008006" key="10">
    <source>
        <dbReference type="Google" id="ProtNLM"/>
    </source>
</evidence>
<feature type="transmembrane region" description="Helical" evidence="7">
    <location>
        <begin position="308"/>
        <end position="333"/>
    </location>
</feature>
<feature type="transmembrane region" description="Helical" evidence="7">
    <location>
        <begin position="12"/>
        <end position="35"/>
    </location>
</feature>
<protein>
    <recommendedName>
        <fullName evidence="10">Glycosyltransferase 2-like domain-containing protein</fullName>
    </recommendedName>
</protein>
<evidence type="ECO:0000256" key="3">
    <source>
        <dbReference type="ARBA" id="ARBA00022679"/>
    </source>
</evidence>
<dbReference type="Gene3D" id="3.90.550.10">
    <property type="entry name" value="Spore Coat Polysaccharide Biosynthesis Protein SpsA, Chain A"/>
    <property type="match status" value="1"/>
</dbReference>
<dbReference type="InterPro" id="IPR029044">
    <property type="entry name" value="Nucleotide-diphossugar_trans"/>
</dbReference>
<reference evidence="8 9" key="1">
    <citation type="journal article" date="2016" name="Nat. Commun.">
        <title>Thousands of microbial genomes shed light on interconnected biogeochemical processes in an aquifer system.</title>
        <authorList>
            <person name="Anantharaman K."/>
            <person name="Brown C.T."/>
            <person name="Hug L.A."/>
            <person name="Sharon I."/>
            <person name="Castelle C.J."/>
            <person name="Probst A.J."/>
            <person name="Thomas B.C."/>
            <person name="Singh A."/>
            <person name="Wilkins M.J."/>
            <person name="Karaoz U."/>
            <person name="Brodie E.L."/>
            <person name="Williams K.H."/>
            <person name="Hubbard S.S."/>
            <person name="Banfield J.F."/>
        </authorList>
    </citation>
    <scope>NUCLEOTIDE SEQUENCE [LARGE SCALE GENOMIC DNA]</scope>
</reference>
<comment type="subcellular location">
    <subcellularLocation>
        <location evidence="1">Membrane</location>
        <topology evidence="1">Multi-pass membrane protein</topology>
    </subcellularLocation>
</comment>
<keyword evidence="5 7" id="KW-1133">Transmembrane helix</keyword>
<comment type="caution">
    <text evidence="8">The sequence shown here is derived from an EMBL/GenBank/DDBJ whole genome shotgun (WGS) entry which is preliminary data.</text>
</comment>
<evidence type="ECO:0000256" key="6">
    <source>
        <dbReference type="ARBA" id="ARBA00023136"/>
    </source>
</evidence>
<proteinExistence type="predicted"/>
<evidence type="ECO:0000256" key="7">
    <source>
        <dbReference type="SAM" id="Phobius"/>
    </source>
</evidence>
<evidence type="ECO:0000313" key="8">
    <source>
        <dbReference type="EMBL" id="OGK36763.1"/>
    </source>
</evidence>
<evidence type="ECO:0000256" key="5">
    <source>
        <dbReference type="ARBA" id="ARBA00022989"/>
    </source>
</evidence>
<dbReference type="SUPFAM" id="SSF53448">
    <property type="entry name" value="Nucleotide-diphospho-sugar transferases"/>
    <property type="match status" value="1"/>
</dbReference>
<dbReference type="AlphaFoldDB" id="A0A1F7I060"/>
<name>A0A1F7I060_9BACT</name>
<dbReference type="GO" id="GO:0016020">
    <property type="term" value="C:membrane"/>
    <property type="evidence" value="ECO:0007669"/>
    <property type="project" value="UniProtKB-SubCell"/>
</dbReference>
<dbReference type="InterPro" id="IPR050321">
    <property type="entry name" value="Glycosyltr_2/OpgH_subfam"/>
</dbReference>
<keyword evidence="4 7" id="KW-0812">Transmembrane</keyword>
<keyword evidence="3" id="KW-0808">Transferase</keyword>
<evidence type="ECO:0000256" key="1">
    <source>
        <dbReference type="ARBA" id="ARBA00004141"/>
    </source>
</evidence>
<keyword evidence="2" id="KW-0328">Glycosyltransferase</keyword>
<evidence type="ECO:0000313" key="9">
    <source>
        <dbReference type="Proteomes" id="UP000176803"/>
    </source>
</evidence>
<dbReference type="PANTHER" id="PTHR43867:SF2">
    <property type="entry name" value="CELLULOSE SYNTHASE CATALYTIC SUBUNIT A [UDP-FORMING]"/>
    <property type="match status" value="1"/>
</dbReference>
<feature type="transmembrane region" description="Helical" evidence="7">
    <location>
        <begin position="376"/>
        <end position="402"/>
    </location>
</feature>